<evidence type="ECO:0008006" key="4">
    <source>
        <dbReference type="Google" id="ProtNLM"/>
    </source>
</evidence>
<gene>
    <name evidence="2" type="ORF">GTP91_09415</name>
</gene>
<evidence type="ECO:0000313" key="2">
    <source>
        <dbReference type="EMBL" id="MYM87396.1"/>
    </source>
</evidence>
<feature type="transmembrane region" description="Helical" evidence="1">
    <location>
        <begin position="113"/>
        <end position="135"/>
    </location>
</feature>
<dbReference type="Proteomes" id="UP000470302">
    <property type="component" value="Unassembled WGS sequence"/>
</dbReference>
<keyword evidence="1" id="KW-0812">Transmembrane</keyword>
<proteinExistence type="predicted"/>
<dbReference type="RefSeq" id="WP_161096545.1">
    <property type="nucleotide sequence ID" value="NZ_WWCW01000023.1"/>
</dbReference>
<evidence type="ECO:0000313" key="3">
    <source>
        <dbReference type="Proteomes" id="UP000470302"/>
    </source>
</evidence>
<comment type="caution">
    <text evidence="2">The sequence shown here is derived from an EMBL/GenBank/DDBJ whole genome shotgun (WGS) entry which is preliminary data.</text>
</comment>
<organism evidence="2 3">
    <name type="scientific">Duganella vulcania</name>
    <dbReference type="NCBI Taxonomy" id="2692166"/>
    <lineage>
        <taxon>Bacteria</taxon>
        <taxon>Pseudomonadati</taxon>
        <taxon>Pseudomonadota</taxon>
        <taxon>Betaproteobacteria</taxon>
        <taxon>Burkholderiales</taxon>
        <taxon>Oxalobacteraceae</taxon>
        <taxon>Telluria group</taxon>
        <taxon>Duganella</taxon>
    </lineage>
</organism>
<reference evidence="2 3" key="1">
    <citation type="submission" date="2020-01" db="EMBL/GenBank/DDBJ databases">
        <title>Novel species isolated from a subtropical stream in China.</title>
        <authorList>
            <person name="Lu H."/>
        </authorList>
    </citation>
    <scope>NUCLEOTIDE SEQUENCE [LARGE SCALE GENOMIC DNA]</scope>
    <source>
        <strain evidence="2 3">FT82W</strain>
    </source>
</reference>
<keyword evidence="1" id="KW-0472">Membrane</keyword>
<dbReference type="AlphaFoldDB" id="A0A845G301"/>
<accession>A0A845G301</accession>
<dbReference type="EMBL" id="WWCW01000023">
    <property type="protein sequence ID" value="MYM87396.1"/>
    <property type="molecule type" value="Genomic_DNA"/>
</dbReference>
<dbReference type="Gene3D" id="1.20.5.340">
    <property type="match status" value="1"/>
</dbReference>
<protein>
    <recommendedName>
        <fullName evidence="4">DUF1640 domain-containing protein</fullName>
    </recommendedName>
</protein>
<evidence type="ECO:0000256" key="1">
    <source>
        <dbReference type="SAM" id="Phobius"/>
    </source>
</evidence>
<keyword evidence="1" id="KW-1133">Transmembrane helix</keyword>
<sequence>MDEQITQLDRRLTSVEKEVAVLVADTASTLPRHATKEDVAKVEIRVSVIQSNYATKEDLVKLEAKVSAFQSIFATKDDLAKLEAKVSAIQANYATKGDIADLKLYLAKLETRMTVWAVAAFVSISSVVVSVVKLWP</sequence>
<name>A0A845G301_9BURK</name>